<evidence type="ECO:0000256" key="2">
    <source>
        <dbReference type="ARBA" id="ARBA00023242"/>
    </source>
</evidence>
<comment type="subcellular location">
    <subcellularLocation>
        <location evidence="1">Nucleus</location>
    </subcellularLocation>
</comment>
<proteinExistence type="predicted"/>
<dbReference type="InterPro" id="IPR001138">
    <property type="entry name" value="Zn2Cys6_DnaBD"/>
</dbReference>
<keyword evidence="2" id="KW-0539">Nucleus</keyword>
<dbReference type="CDD" id="cd00067">
    <property type="entry name" value="GAL4"/>
    <property type="match status" value="1"/>
</dbReference>
<evidence type="ECO:0000259" key="3">
    <source>
        <dbReference type="PROSITE" id="PS50048"/>
    </source>
</evidence>
<protein>
    <recommendedName>
        <fullName evidence="3">Zn(2)-C6 fungal-type domain-containing protein</fullName>
    </recommendedName>
</protein>
<dbReference type="Proteomes" id="UP000799537">
    <property type="component" value="Unassembled WGS sequence"/>
</dbReference>
<dbReference type="GO" id="GO:0005634">
    <property type="term" value="C:nucleus"/>
    <property type="evidence" value="ECO:0007669"/>
    <property type="project" value="UniProtKB-SubCell"/>
</dbReference>
<name>A0A6A6D7A3_ZASCE</name>
<dbReference type="EMBL" id="ML993579">
    <property type="protein sequence ID" value="KAF2174190.1"/>
    <property type="molecule type" value="Genomic_DNA"/>
</dbReference>
<dbReference type="OrthoDB" id="2406834at2759"/>
<dbReference type="PROSITE" id="PS50048">
    <property type="entry name" value="ZN2_CY6_FUNGAL_2"/>
    <property type="match status" value="1"/>
</dbReference>
<organism evidence="4 5">
    <name type="scientific">Zasmidium cellare ATCC 36951</name>
    <dbReference type="NCBI Taxonomy" id="1080233"/>
    <lineage>
        <taxon>Eukaryota</taxon>
        <taxon>Fungi</taxon>
        <taxon>Dikarya</taxon>
        <taxon>Ascomycota</taxon>
        <taxon>Pezizomycotina</taxon>
        <taxon>Dothideomycetes</taxon>
        <taxon>Dothideomycetidae</taxon>
        <taxon>Mycosphaerellales</taxon>
        <taxon>Mycosphaerellaceae</taxon>
        <taxon>Zasmidium</taxon>
    </lineage>
</organism>
<sequence>MSAPRARRLPVSCEPCRVRKIRCTRDAAPCSTCQRRGVADECRYAARPRPPRHDSNAYTIAPISPLSSGASNAASGHGSIELADRVRKLEQLLQAQSHAPCQQPSSEDALDDLRGVLRTTASSHYSLTSVGLDLLLIFRFPLPYSARSDLPRGVRHIPRRSGVNLAGLAGSPVCHPCNRMHSSPGRRPAATRFEPGTKRLPEDVRSLPAIPCHGSKMPRRGQLLLEPQRDYVASPGYPHIWHWSYPWPDVDATRSRPPPRIEHRMPRRSRITWLRYAQVGRTPEMLGRSHDAIHVPRYLARHIGLPHTALRSNAQPPADVNDGDLNAGIPSTSGKATQMTYLLLKFRLYDICSAICDKVLAVAAPQLDTIWSIDALIQQERRSLELRYSHDTRASTLPIHHQAHVNILRLYSNHLTLLLHHKYSMGRGADHAPVQWSRQRCLESARQLLAGYQALNESPDLAPFRWYARGLGSFHAFHAATALLANLPNDGEGHDQDYQVLHATLETFDGMVEMSSICAKAAPALRYFL</sequence>
<dbReference type="InterPro" id="IPR036864">
    <property type="entry name" value="Zn2-C6_fun-type_DNA-bd_sf"/>
</dbReference>
<dbReference type="RefSeq" id="XP_033675079.1">
    <property type="nucleotide sequence ID" value="XM_033811127.1"/>
</dbReference>
<dbReference type="InterPro" id="IPR050613">
    <property type="entry name" value="Sec_Metabolite_Reg"/>
</dbReference>
<dbReference type="GO" id="GO:0008270">
    <property type="term" value="F:zinc ion binding"/>
    <property type="evidence" value="ECO:0007669"/>
    <property type="project" value="InterPro"/>
</dbReference>
<dbReference type="SMART" id="SM00066">
    <property type="entry name" value="GAL4"/>
    <property type="match status" value="1"/>
</dbReference>
<dbReference type="GO" id="GO:0000981">
    <property type="term" value="F:DNA-binding transcription factor activity, RNA polymerase II-specific"/>
    <property type="evidence" value="ECO:0007669"/>
    <property type="project" value="InterPro"/>
</dbReference>
<dbReference type="Pfam" id="PF00172">
    <property type="entry name" value="Zn_clus"/>
    <property type="match status" value="1"/>
</dbReference>
<evidence type="ECO:0000313" key="4">
    <source>
        <dbReference type="EMBL" id="KAF2174190.1"/>
    </source>
</evidence>
<accession>A0A6A6D7A3</accession>
<dbReference type="AlphaFoldDB" id="A0A6A6D7A3"/>
<dbReference type="PANTHER" id="PTHR31001:SF40">
    <property type="entry name" value="ZN(II)2CYS6 TRANSCRIPTION FACTOR (EUROFUNG)"/>
    <property type="match status" value="1"/>
</dbReference>
<reference evidence="4" key="1">
    <citation type="journal article" date="2020" name="Stud. Mycol.">
        <title>101 Dothideomycetes genomes: a test case for predicting lifestyles and emergence of pathogens.</title>
        <authorList>
            <person name="Haridas S."/>
            <person name="Albert R."/>
            <person name="Binder M."/>
            <person name="Bloem J."/>
            <person name="Labutti K."/>
            <person name="Salamov A."/>
            <person name="Andreopoulos B."/>
            <person name="Baker S."/>
            <person name="Barry K."/>
            <person name="Bills G."/>
            <person name="Bluhm B."/>
            <person name="Cannon C."/>
            <person name="Castanera R."/>
            <person name="Culley D."/>
            <person name="Daum C."/>
            <person name="Ezra D."/>
            <person name="Gonzalez J."/>
            <person name="Henrissat B."/>
            <person name="Kuo A."/>
            <person name="Liang C."/>
            <person name="Lipzen A."/>
            <person name="Lutzoni F."/>
            <person name="Magnuson J."/>
            <person name="Mondo S."/>
            <person name="Nolan M."/>
            <person name="Ohm R."/>
            <person name="Pangilinan J."/>
            <person name="Park H.-J."/>
            <person name="Ramirez L."/>
            <person name="Alfaro M."/>
            <person name="Sun H."/>
            <person name="Tritt A."/>
            <person name="Yoshinaga Y."/>
            <person name="Zwiers L.-H."/>
            <person name="Turgeon B."/>
            <person name="Goodwin S."/>
            <person name="Spatafora J."/>
            <person name="Crous P."/>
            <person name="Grigoriev I."/>
        </authorList>
    </citation>
    <scope>NUCLEOTIDE SEQUENCE</scope>
    <source>
        <strain evidence="4">ATCC 36951</strain>
    </source>
</reference>
<dbReference type="PANTHER" id="PTHR31001">
    <property type="entry name" value="UNCHARACTERIZED TRANSCRIPTIONAL REGULATORY PROTEIN"/>
    <property type="match status" value="1"/>
</dbReference>
<dbReference type="PROSITE" id="PS00463">
    <property type="entry name" value="ZN2_CY6_FUNGAL_1"/>
    <property type="match status" value="1"/>
</dbReference>
<evidence type="ECO:0000313" key="5">
    <source>
        <dbReference type="Proteomes" id="UP000799537"/>
    </source>
</evidence>
<dbReference type="GeneID" id="54564399"/>
<dbReference type="Gene3D" id="4.10.240.10">
    <property type="entry name" value="Zn(2)-C6 fungal-type DNA-binding domain"/>
    <property type="match status" value="1"/>
</dbReference>
<evidence type="ECO:0000256" key="1">
    <source>
        <dbReference type="ARBA" id="ARBA00004123"/>
    </source>
</evidence>
<feature type="domain" description="Zn(2)-C6 fungal-type" evidence="3">
    <location>
        <begin position="12"/>
        <end position="44"/>
    </location>
</feature>
<gene>
    <name evidence="4" type="ORF">M409DRAFT_49053</name>
</gene>
<dbReference type="CDD" id="cd12148">
    <property type="entry name" value="fungal_TF_MHR"/>
    <property type="match status" value="1"/>
</dbReference>
<keyword evidence="5" id="KW-1185">Reference proteome</keyword>
<dbReference type="SUPFAM" id="SSF57701">
    <property type="entry name" value="Zn2/Cys6 DNA-binding domain"/>
    <property type="match status" value="1"/>
</dbReference>